<dbReference type="EMBL" id="AWUE01023050">
    <property type="protein sequence ID" value="OMO55093.1"/>
    <property type="molecule type" value="Genomic_DNA"/>
</dbReference>
<gene>
    <name evidence="1" type="ORF">COLO4_36205</name>
</gene>
<proteinExistence type="predicted"/>
<name>A0A1R3GAJ0_9ROSI</name>
<reference evidence="2" key="1">
    <citation type="submission" date="2013-09" db="EMBL/GenBank/DDBJ databases">
        <title>Corchorus olitorius genome sequencing.</title>
        <authorList>
            <person name="Alam M."/>
            <person name="Haque M.S."/>
            <person name="Islam M.S."/>
            <person name="Emdad E.M."/>
            <person name="Islam M.M."/>
            <person name="Ahmed B."/>
            <person name="Halim A."/>
            <person name="Hossen Q.M.M."/>
            <person name="Hossain M.Z."/>
            <person name="Ahmed R."/>
            <person name="Khan M.M."/>
            <person name="Islam R."/>
            <person name="Rashid M.M."/>
            <person name="Khan S.A."/>
            <person name="Rahman M.S."/>
            <person name="Alam M."/>
            <person name="Yahiya A.S."/>
            <person name="Khan M.S."/>
            <person name="Azam M.S."/>
            <person name="Haque T."/>
            <person name="Lashkar M.Z.H."/>
            <person name="Akhand A.I."/>
            <person name="Morshed G."/>
            <person name="Roy S."/>
            <person name="Uddin K.S."/>
            <person name="Rabeya T."/>
            <person name="Hossain A.S."/>
            <person name="Chowdhury A."/>
            <person name="Snigdha A.R."/>
            <person name="Mortoza M.S."/>
            <person name="Matin S.A."/>
            <person name="Hoque S.M.E."/>
            <person name="Islam M.K."/>
            <person name="Roy D.K."/>
            <person name="Haider R."/>
            <person name="Moosa M.M."/>
            <person name="Elias S.M."/>
            <person name="Hasan A.M."/>
            <person name="Jahan S."/>
            <person name="Shafiuddin M."/>
            <person name="Mahmood N."/>
            <person name="Shommy N.S."/>
        </authorList>
    </citation>
    <scope>NUCLEOTIDE SEQUENCE [LARGE SCALE GENOMIC DNA]</scope>
    <source>
        <strain evidence="2">cv. O-4</strain>
    </source>
</reference>
<evidence type="ECO:0000313" key="1">
    <source>
        <dbReference type="EMBL" id="OMO55093.1"/>
    </source>
</evidence>
<sequence>MANVAKPTRDQAKNNNNQAKKFNPVVDVALLNPCRVALSRVLCPSPATFPWPFPHRHQVLFTCSKARGLLT</sequence>
<organism evidence="1 2">
    <name type="scientific">Corchorus olitorius</name>
    <dbReference type="NCBI Taxonomy" id="93759"/>
    <lineage>
        <taxon>Eukaryota</taxon>
        <taxon>Viridiplantae</taxon>
        <taxon>Streptophyta</taxon>
        <taxon>Embryophyta</taxon>
        <taxon>Tracheophyta</taxon>
        <taxon>Spermatophyta</taxon>
        <taxon>Magnoliopsida</taxon>
        <taxon>eudicotyledons</taxon>
        <taxon>Gunneridae</taxon>
        <taxon>Pentapetalae</taxon>
        <taxon>rosids</taxon>
        <taxon>malvids</taxon>
        <taxon>Malvales</taxon>
        <taxon>Malvaceae</taxon>
        <taxon>Grewioideae</taxon>
        <taxon>Apeibeae</taxon>
        <taxon>Corchorus</taxon>
    </lineage>
</organism>
<comment type="caution">
    <text evidence="1">The sequence shown here is derived from an EMBL/GenBank/DDBJ whole genome shotgun (WGS) entry which is preliminary data.</text>
</comment>
<accession>A0A1R3GAJ0</accession>
<keyword evidence="2" id="KW-1185">Reference proteome</keyword>
<protein>
    <submittedName>
        <fullName evidence="1">Uncharacterized protein</fullName>
    </submittedName>
</protein>
<evidence type="ECO:0000313" key="2">
    <source>
        <dbReference type="Proteomes" id="UP000187203"/>
    </source>
</evidence>
<dbReference type="Proteomes" id="UP000187203">
    <property type="component" value="Unassembled WGS sequence"/>
</dbReference>
<dbReference type="AlphaFoldDB" id="A0A1R3GAJ0"/>